<dbReference type="EMBL" id="BLZA01000018">
    <property type="protein sequence ID" value="GHJ86490.1"/>
    <property type="molecule type" value="Genomic_DNA"/>
</dbReference>
<feature type="transmembrane region" description="Helical" evidence="5">
    <location>
        <begin position="16"/>
        <end position="35"/>
    </location>
</feature>
<evidence type="ECO:0000313" key="7">
    <source>
        <dbReference type="Proteomes" id="UP000620104"/>
    </source>
</evidence>
<evidence type="ECO:0008006" key="8">
    <source>
        <dbReference type="Google" id="ProtNLM"/>
    </source>
</evidence>
<evidence type="ECO:0000313" key="6">
    <source>
        <dbReference type="EMBL" id="GHJ86490.1"/>
    </source>
</evidence>
<feature type="transmembrane region" description="Helical" evidence="5">
    <location>
        <begin position="253"/>
        <end position="273"/>
    </location>
</feature>
<feature type="transmembrane region" description="Helical" evidence="5">
    <location>
        <begin position="149"/>
        <end position="174"/>
    </location>
</feature>
<dbReference type="PANTHER" id="PTHR31465">
    <property type="entry name" value="PROTEIN RTA1-RELATED"/>
    <property type="match status" value="1"/>
</dbReference>
<feature type="transmembrane region" description="Helical" evidence="5">
    <location>
        <begin position="116"/>
        <end position="137"/>
    </location>
</feature>
<feature type="transmembrane region" description="Helical" evidence="5">
    <location>
        <begin position="215"/>
        <end position="233"/>
    </location>
</feature>
<keyword evidence="3 5" id="KW-1133">Transmembrane helix</keyword>
<evidence type="ECO:0000256" key="5">
    <source>
        <dbReference type="SAM" id="Phobius"/>
    </source>
</evidence>
<evidence type="ECO:0000256" key="1">
    <source>
        <dbReference type="ARBA" id="ARBA00004141"/>
    </source>
</evidence>
<evidence type="ECO:0000256" key="3">
    <source>
        <dbReference type="ARBA" id="ARBA00022989"/>
    </source>
</evidence>
<dbReference type="PANTHER" id="PTHR31465:SF1">
    <property type="entry name" value="PROTEIN RTA1-RELATED"/>
    <property type="match status" value="1"/>
</dbReference>
<keyword evidence="4 5" id="KW-0472">Membrane</keyword>
<dbReference type="Pfam" id="PF04479">
    <property type="entry name" value="RTA1"/>
    <property type="match status" value="1"/>
</dbReference>
<name>A0A8H3TTP9_9TREE</name>
<comment type="caution">
    <text evidence="6">The sequence shown here is derived from an EMBL/GenBank/DDBJ whole genome shotgun (WGS) entry which is preliminary data.</text>
</comment>
<dbReference type="GO" id="GO:0016020">
    <property type="term" value="C:membrane"/>
    <property type="evidence" value="ECO:0007669"/>
    <property type="project" value="UniProtKB-SubCell"/>
</dbReference>
<dbReference type="Proteomes" id="UP000620104">
    <property type="component" value="Unassembled WGS sequence"/>
</dbReference>
<dbReference type="AlphaFoldDB" id="A0A8H3TTP9"/>
<feature type="transmembrane region" description="Helical" evidence="5">
    <location>
        <begin position="47"/>
        <end position="66"/>
    </location>
</feature>
<accession>A0A8H3TTP9</accession>
<evidence type="ECO:0000256" key="2">
    <source>
        <dbReference type="ARBA" id="ARBA00022692"/>
    </source>
</evidence>
<keyword evidence="7" id="KW-1185">Reference proteome</keyword>
<evidence type="ECO:0000256" key="4">
    <source>
        <dbReference type="ARBA" id="ARBA00023136"/>
    </source>
</evidence>
<comment type="subcellular location">
    <subcellularLocation>
        <location evidence="1">Membrane</location>
        <topology evidence="1">Multi-pass membrane protein</topology>
    </subcellularLocation>
</comment>
<organism evidence="6 7">
    <name type="scientific">Naganishia liquefaciens</name>
    <dbReference type="NCBI Taxonomy" id="104408"/>
    <lineage>
        <taxon>Eukaryota</taxon>
        <taxon>Fungi</taxon>
        <taxon>Dikarya</taxon>
        <taxon>Basidiomycota</taxon>
        <taxon>Agaricomycotina</taxon>
        <taxon>Tremellomycetes</taxon>
        <taxon>Filobasidiales</taxon>
        <taxon>Filobasidiaceae</taxon>
        <taxon>Naganishia</taxon>
    </lineage>
</organism>
<reference evidence="6" key="1">
    <citation type="submission" date="2020-07" db="EMBL/GenBank/DDBJ databases">
        <title>Draft Genome Sequence of a Deep-Sea Yeast, Naganishia (Cryptococcus) liquefaciens strain N6.</title>
        <authorList>
            <person name="Han Y.W."/>
            <person name="Kajitani R."/>
            <person name="Morimoto H."/>
            <person name="Parhat M."/>
            <person name="Tsubouchi H."/>
            <person name="Bakenova O."/>
            <person name="Ogata M."/>
            <person name="Argunhan B."/>
            <person name="Aoki R."/>
            <person name="Kajiwara S."/>
            <person name="Itoh T."/>
            <person name="Iwasaki H."/>
        </authorList>
    </citation>
    <scope>NUCLEOTIDE SEQUENCE</scope>
    <source>
        <strain evidence="6">N6</strain>
    </source>
</reference>
<feature type="transmembrane region" description="Helical" evidence="5">
    <location>
        <begin position="72"/>
        <end position="95"/>
    </location>
</feature>
<gene>
    <name evidence="6" type="ORF">NliqN6_2892</name>
</gene>
<dbReference type="InterPro" id="IPR007568">
    <property type="entry name" value="RTA1"/>
</dbReference>
<dbReference type="OrthoDB" id="3358017at2759"/>
<sequence>MSEEKKDPIDGYYPKIWASCLGIACYGLVATAFWIRFHRTERPKYMLSICISTTTMTVGFIIRIIRHSNTSVSVYATETLFLLLSPCGFLAQDYVLIPRLAMYLGYEKYLFMAHRVVRFFVWSDVITFLLQAGGGGMSAMERFANTGKYLSLTGLILQLISFMFFCTISVRWGVLIRKHESRTNSHEMAPFRPTYIPTGINPVQQRRGWRNDWRYLYASILISMVAFIVRSFFRIIEYAQGYSGYLRGHEGYFYLLDALPMLVPLSLWIFIWAPHYIGKNPKSFTLADEVAQAQSRFSDQSVGYIGKKV</sequence>
<protein>
    <recommendedName>
        <fullName evidence="8">RTA1 domain-containing protein</fullName>
    </recommendedName>
</protein>
<proteinExistence type="predicted"/>
<keyword evidence="2 5" id="KW-0812">Transmembrane</keyword>